<dbReference type="RefSeq" id="WP_152582864.1">
    <property type="nucleotide sequence ID" value="NZ_VIKT02000002.1"/>
</dbReference>
<evidence type="ECO:0000313" key="3">
    <source>
        <dbReference type="EMBL" id="NHF61952.1"/>
    </source>
</evidence>
<feature type="transmembrane region" description="Helical" evidence="2">
    <location>
        <begin position="12"/>
        <end position="32"/>
    </location>
</feature>
<keyword evidence="2" id="KW-1133">Transmembrane helix</keyword>
<protein>
    <recommendedName>
        <fullName evidence="5">Tryptophan-associated transmembrane protein (Trp_oprn_chp)</fullName>
    </recommendedName>
</protein>
<keyword evidence="4" id="KW-1185">Reference proteome</keyword>
<dbReference type="EMBL" id="VIKT02000002">
    <property type="protein sequence ID" value="NHF61952.1"/>
    <property type="molecule type" value="Genomic_DNA"/>
</dbReference>
<evidence type="ECO:0000256" key="1">
    <source>
        <dbReference type="SAM" id="MobiDB-lite"/>
    </source>
</evidence>
<feature type="transmembrane region" description="Helical" evidence="2">
    <location>
        <begin position="80"/>
        <end position="100"/>
    </location>
</feature>
<keyword evidence="2" id="KW-0812">Transmembrane</keyword>
<proteinExistence type="predicted"/>
<evidence type="ECO:0008006" key="5">
    <source>
        <dbReference type="Google" id="ProtNLM"/>
    </source>
</evidence>
<dbReference type="InterPro" id="IPR019051">
    <property type="entry name" value="Trp_biosyn_TM_oprn/chp"/>
</dbReference>
<feature type="region of interest" description="Disordered" evidence="1">
    <location>
        <begin position="166"/>
        <end position="222"/>
    </location>
</feature>
<reference evidence="3 4" key="1">
    <citation type="submission" date="2020-03" db="EMBL/GenBank/DDBJ databases">
        <title>Chryseoglobus sp. isolated from a deep-sea seamount.</title>
        <authorList>
            <person name="Zhang D.-C."/>
        </authorList>
    </citation>
    <scope>NUCLEOTIDE SEQUENCE [LARGE SCALE GENOMIC DNA]</scope>
    <source>
        <strain evidence="3 4">KN1116</strain>
    </source>
</reference>
<feature type="transmembrane region" description="Helical" evidence="2">
    <location>
        <begin position="134"/>
        <end position="156"/>
    </location>
</feature>
<organism evidence="3 4">
    <name type="scientific">Microcella pacifica</name>
    <dbReference type="NCBI Taxonomy" id="2591847"/>
    <lineage>
        <taxon>Bacteria</taxon>
        <taxon>Bacillati</taxon>
        <taxon>Actinomycetota</taxon>
        <taxon>Actinomycetes</taxon>
        <taxon>Micrococcales</taxon>
        <taxon>Microbacteriaceae</taxon>
        <taxon>Microcella</taxon>
    </lineage>
</organism>
<feature type="transmembrane region" description="Helical" evidence="2">
    <location>
        <begin position="52"/>
        <end position="73"/>
    </location>
</feature>
<keyword evidence="2" id="KW-0472">Membrane</keyword>
<evidence type="ECO:0000256" key="2">
    <source>
        <dbReference type="SAM" id="Phobius"/>
    </source>
</evidence>
<name>A0A9E5MDZ0_9MICO</name>
<comment type="caution">
    <text evidence="3">The sequence shown here is derived from an EMBL/GenBank/DDBJ whole genome shotgun (WGS) entry which is preliminary data.</text>
</comment>
<sequence>MTTDARRGSRLRLAALLVPPVLAVGLFIAWAQPWVVLTLDDGVRIAAGGDRAAAVLPAIAVASLALTSALALATARIRPVLGALLALLGALVVAVSLRAAGDPVATAASSVTALTGVEGENSVRALVDTAALTAWPVIAAVLGGVLGGAGLVIAITSRRWPRRVERFDRPQYASPEGSAADGDALDRSTSAPSGTSVASDRQRDQSIGDWDALSDGRDPTAR</sequence>
<accession>A0A9E5MDZ0</accession>
<feature type="compositionally biased region" description="Polar residues" evidence="1">
    <location>
        <begin position="187"/>
        <end position="199"/>
    </location>
</feature>
<dbReference type="Pfam" id="PF09534">
    <property type="entry name" value="Trp_oprn_chp"/>
    <property type="match status" value="1"/>
</dbReference>
<gene>
    <name evidence="3" type="ORF">FK219_001635</name>
</gene>
<dbReference type="OrthoDB" id="4794414at2"/>
<dbReference type="Proteomes" id="UP000818266">
    <property type="component" value="Unassembled WGS sequence"/>
</dbReference>
<evidence type="ECO:0000313" key="4">
    <source>
        <dbReference type="Proteomes" id="UP000818266"/>
    </source>
</evidence>
<dbReference type="AlphaFoldDB" id="A0A9E5MDZ0"/>